<organism evidence="1 2">
    <name type="scientific">Crenichthys baileyi</name>
    <name type="common">White River springfish</name>
    <dbReference type="NCBI Taxonomy" id="28760"/>
    <lineage>
        <taxon>Eukaryota</taxon>
        <taxon>Metazoa</taxon>
        <taxon>Chordata</taxon>
        <taxon>Craniata</taxon>
        <taxon>Vertebrata</taxon>
        <taxon>Euteleostomi</taxon>
        <taxon>Actinopterygii</taxon>
        <taxon>Neopterygii</taxon>
        <taxon>Teleostei</taxon>
        <taxon>Neoteleostei</taxon>
        <taxon>Acanthomorphata</taxon>
        <taxon>Ovalentaria</taxon>
        <taxon>Atherinomorphae</taxon>
        <taxon>Cyprinodontiformes</taxon>
        <taxon>Goodeidae</taxon>
        <taxon>Crenichthys</taxon>
    </lineage>
</organism>
<protein>
    <submittedName>
        <fullName evidence="1">Uncharacterized protein</fullName>
    </submittedName>
</protein>
<name>A0AAV9RFZ1_9TELE</name>
<evidence type="ECO:0000313" key="2">
    <source>
        <dbReference type="Proteomes" id="UP001311232"/>
    </source>
</evidence>
<evidence type="ECO:0000313" key="1">
    <source>
        <dbReference type="EMBL" id="KAK5607880.1"/>
    </source>
</evidence>
<reference evidence="1 2" key="1">
    <citation type="submission" date="2021-06" db="EMBL/GenBank/DDBJ databases">
        <authorList>
            <person name="Palmer J.M."/>
        </authorList>
    </citation>
    <scope>NUCLEOTIDE SEQUENCE [LARGE SCALE GENOMIC DNA]</scope>
    <source>
        <strain evidence="1 2">MEX-2019</strain>
        <tissue evidence="1">Muscle</tissue>
    </source>
</reference>
<dbReference type="EMBL" id="JAHHUM010001916">
    <property type="protein sequence ID" value="KAK5607880.1"/>
    <property type="molecule type" value="Genomic_DNA"/>
</dbReference>
<comment type="caution">
    <text evidence="1">The sequence shown here is derived from an EMBL/GenBank/DDBJ whole genome shotgun (WGS) entry which is preliminary data.</text>
</comment>
<proteinExistence type="predicted"/>
<gene>
    <name evidence="1" type="ORF">CRENBAI_009600</name>
</gene>
<dbReference type="Proteomes" id="UP001311232">
    <property type="component" value="Unassembled WGS sequence"/>
</dbReference>
<accession>A0AAV9RFZ1</accession>
<keyword evidence="2" id="KW-1185">Reference proteome</keyword>
<dbReference type="AlphaFoldDB" id="A0AAV9RFZ1"/>
<sequence length="142" mass="15474">MGGMKKRAMVVSVEGVRPVIGGGADCMAASLLSVSPRGSCGYDVAYYCVLRPEMYSPPSEFWVFPWVSSHWVVPREAQKRDAQALSFLGLDVSEEKRKELRHSLTPDPQGTVAYGGEAHALRNYGMLLTGCDIAVQCHPVEA</sequence>